<protein>
    <submittedName>
        <fullName evidence="1">Uncharacterized protein</fullName>
    </submittedName>
</protein>
<proteinExistence type="predicted"/>
<accession>A0ABV3CIY6</accession>
<dbReference type="EMBL" id="JBEZAE010000029">
    <property type="protein sequence ID" value="MEU7074746.1"/>
    <property type="molecule type" value="Genomic_DNA"/>
</dbReference>
<comment type="caution">
    <text evidence="1">The sequence shown here is derived from an EMBL/GenBank/DDBJ whole genome shotgun (WGS) entry which is preliminary data.</text>
</comment>
<gene>
    <name evidence="1" type="ORF">AB0A88_32100</name>
</gene>
<dbReference type="Proteomes" id="UP001551329">
    <property type="component" value="Unassembled WGS sequence"/>
</dbReference>
<keyword evidence="2" id="KW-1185">Reference proteome</keyword>
<evidence type="ECO:0000313" key="2">
    <source>
        <dbReference type="Proteomes" id="UP001551329"/>
    </source>
</evidence>
<sequence length="189" mass="19827">MTLNTPRGYTYPEYTDPADFPAQIQDFATDVDLDITNNLETPITEALDAPSVRAFKAAGGQAVAVNTNVTITFTTETYDNDNMFNVGVSTTNVVVNTPGIYFLSGSVNLAPTGAAGGAAALILASTGGVVPNPVGVSHNLDNDKDTSLSCMTLHRVAVVPETITMFVRHNHANPLTAAAAQLTATRISR</sequence>
<reference evidence="1 2" key="1">
    <citation type="submission" date="2024-06" db="EMBL/GenBank/DDBJ databases">
        <title>The Natural Products Discovery Center: Release of the First 8490 Sequenced Strains for Exploring Actinobacteria Biosynthetic Diversity.</title>
        <authorList>
            <person name="Kalkreuter E."/>
            <person name="Kautsar S.A."/>
            <person name="Yang D."/>
            <person name="Bader C.D."/>
            <person name="Teijaro C.N."/>
            <person name="Fluegel L."/>
            <person name="Davis C.M."/>
            <person name="Simpson J.R."/>
            <person name="Lauterbach L."/>
            <person name="Steele A.D."/>
            <person name="Gui C."/>
            <person name="Meng S."/>
            <person name="Li G."/>
            <person name="Viehrig K."/>
            <person name="Ye F."/>
            <person name="Su P."/>
            <person name="Kiefer A.F."/>
            <person name="Nichols A."/>
            <person name="Cepeda A.J."/>
            <person name="Yan W."/>
            <person name="Fan B."/>
            <person name="Jiang Y."/>
            <person name="Adhikari A."/>
            <person name="Zheng C.-J."/>
            <person name="Schuster L."/>
            <person name="Cowan T.M."/>
            <person name="Smanski M.J."/>
            <person name="Chevrette M.G."/>
            <person name="De Carvalho L.P.S."/>
            <person name="Shen B."/>
        </authorList>
    </citation>
    <scope>NUCLEOTIDE SEQUENCE [LARGE SCALE GENOMIC DNA]</scope>
    <source>
        <strain evidence="1 2">NPDC045974</strain>
    </source>
</reference>
<organism evidence="1 2">
    <name type="scientific">Streptomyces narbonensis</name>
    <dbReference type="NCBI Taxonomy" id="67333"/>
    <lineage>
        <taxon>Bacteria</taxon>
        <taxon>Bacillati</taxon>
        <taxon>Actinomycetota</taxon>
        <taxon>Actinomycetes</taxon>
        <taxon>Kitasatosporales</taxon>
        <taxon>Streptomycetaceae</taxon>
        <taxon>Streptomyces</taxon>
    </lineage>
</organism>
<name>A0ABV3CIY6_9ACTN</name>
<evidence type="ECO:0000313" key="1">
    <source>
        <dbReference type="EMBL" id="MEU7074746.1"/>
    </source>
</evidence>
<dbReference type="RefSeq" id="WP_358477218.1">
    <property type="nucleotide sequence ID" value="NZ_JBEZAE010000029.1"/>
</dbReference>